<name>A0A2G8RXN4_9APHY</name>
<feature type="compositionally biased region" description="Pro residues" evidence="1">
    <location>
        <begin position="17"/>
        <end position="26"/>
    </location>
</feature>
<protein>
    <submittedName>
        <fullName evidence="2">Uncharacterized protein</fullName>
    </submittedName>
</protein>
<organism evidence="2 3">
    <name type="scientific">Ganoderma sinense ZZ0214-1</name>
    <dbReference type="NCBI Taxonomy" id="1077348"/>
    <lineage>
        <taxon>Eukaryota</taxon>
        <taxon>Fungi</taxon>
        <taxon>Dikarya</taxon>
        <taxon>Basidiomycota</taxon>
        <taxon>Agaricomycotina</taxon>
        <taxon>Agaricomycetes</taxon>
        <taxon>Polyporales</taxon>
        <taxon>Polyporaceae</taxon>
        <taxon>Ganoderma</taxon>
    </lineage>
</organism>
<dbReference type="EMBL" id="AYKW01000045">
    <property type="protein sequence ID" value="PIL26247.1"/>
    <property type="molecule type" value="Genomic_DNA"/>
</dbReference>
<gene>
    <name evidence="2" type="ORF">GSI_12003</name>
</gene>
<reference evidence="2 3" key="1">
    <citation type="journal article" date="2015" name="Sci. Rep.">
        <title>Chromosome-level genome map provides insights into diverse defense mechanisms in the medicinal fungus Ganoderma sinense.</title>
        <authorList>
            <person name="Zhu Y."/>
            <person name="Xu J."/>
            <person name="Sun C."/>
            <person name="Zhou S."/>
            <person name="Xu H."/>
            <person name="Nelson D.R."/>
            <person name="Qian J."/>
            <person name="Song J."/>
            <person name="Luo H."/>
            <person name="Xiang L."/>
            <person name="Li Y."/>
            <person name="Xu Z."/>
            <person name="Ji A."/>
            <person name="Wang L."/>
            <person name="Lu S."/>
            <person name="Hayward A."/>
            <person name="Sun W."/>
            <person name="Li X."/>
            <person name="Schwartz D.C."/>
            <person name="Wang Y."/>
            <person name="Chen S."/>
        </authorList>
    </citation>
    <scope>NUCLEOTIDE SEQUENCE [LARGE SCALE GENOMIC DNA]</scope>
    <source>
        <strain evidence="2 3">ZZ0214-1</strain>
    </source>
</reference>
<sequence>MSEESDSDLPGLIEDPLPFPASPPSPALNSSEPTTGSLPLQPPYDFENEPEEVWDTYSLPPRSRRRHPQGPVELNFTRRWLNREDRGFGNPPRSVGMQVKMGTIRIEIELPKTFKHAQSVDPAAYRDFWRALRACTPSEQLSSRQKEVICGTLAAARFFCDDTITTRRIGPASAALNTLQWELDNN</sequence>
<keyword evidence="3" id="KW-1185">Reference proteome</keyword>
<evidence type="ECO:0000256" key="1">
    <source>
        <dbReference type="SAM" id="MobiDB-lite"/>
    </source>
</evidence>
<comment type="caution">
    <text evidence="2">The sequence shown here is derived from an EMBL/GenBank/DDBJ whole genome shotgun (WGS) entry which is preliminary data.</text>
</comment>
<dbReference type="OrthoDB" id="2762911at2759"/>
<proteinExistence type="predicted"/>
<accession>A0A2G8RXN4</accession>
<dbReference type="Proteomes" id="UP000230002">
    <property type="component" value="Unassembled WGS sequence"/>
</dbReference>
<dbReference type="AlphaFoldDB" id="A0A2G8RXN4"/>
<evidence type="ECO:0000313" key="2">
    <source>
        <dbReference type="EMBL" id="PIL26247.1"/>
    </source>
</evidence>
<evidence type="ECO:0000313" key="3">
    <source>
        <dbReference type="Proteomes" id="UP000230002"/>
    </source>
</evidence>
<feature type="region of interest" description="Disordered" evidence="1">
    <location>
        <begin position="1"/>
        <end position="51"/>
    </location>
</feature>